<evidence type="ECO:0000256" key="7">
    <source>
        <dbReference type="ARBA" id="ARBA00022741"/>
    </source>
</evidence>
<dbReference type="Gene3D" id="2.40.290.10">
    <property type="match status" value="1"/>
</dbReference>
<comment type="similarity">
    <text evidence="3">Belongs to the ku80 family.</text>
</comment>
<feature type="compositionally biased region" description="Basic and acidic residues" evidence="18">
    <location>
        <begin position="490"/>
        <end position="500"/>
    </location>
</feature>
<reference evidence="20 21" key="1">
    <citation type="submission" date="2020-06" db="EMBL/GenBank/DDBJ databases">
        <title>The yeast mating-type switching endonuclease HO is a domesticated member of an unorthodox homing genetic element family.</title>
        <authorList>
            <person name="Coughlan A.Y."/>
            <person name="Lombardi L."/>
            <person name="Braun-Galleani S."/>
            <person name="Martos A.R."/>
            <person name="Galeote V."/>
            <person name="Bigey F."/>
            <person name="Dequin S."/>
            <person name="Byrne K.P."/>
            <person name="Wolfe K.H."/>
        </authorList>
    </citation>
    <scope>NUCLEOTIDE SEQUENCE [LARGE SCALE GENOMIC DNA]</scope>
    <source>
        <strain evidence="20 21">CBS2947</strain>
    </source>
</reference>
<keyword evidence="14" id="KW-0233">DNA recombination</keyword>
<evidence type="ECO:0000256" key="5">
    <source>
        <dbReference type="ARBA" id="ARBA00021792"/>
    </source>
</evidence>
<keyword evidence="15" id="KW-0234">DNA repair</keyword>
<keyword evidence="13" id="KW-0238">DNA-binding</keyword>
<dbReference type="InterPro" id="IPR024193">
    <property type="entry name" value="Ku80"/>
</dbReference>
<dbReference type="GO" id="GO:0006310">
    <property type="term" value="P:DNA recombination"/>
    <property type="evidence" value="ECO:0007669"/>
    <property type="project" value="UniProtKB-KW"/>
</dbReference>
<evidence type="ECO:0000256" key="9">
    <source>
        <dbReference type="ARBA" id="ARBA00022801"/>
    </source>
</evidence>
<keyword evidence="10" id="KW-0347">Helicase</keyword>
<name>A0A7H9HLF5_9SACH</name>
<evidence type="ECO:0000259" key="19">
    <source>
        <dbReference type="SMART" id="SM00559"/>
    </source>
</evidence>
<keyword evidence="8" id="KW-0227">DNA damage</keyword>
<dbReference type="GO" id="GO:0005524">
    <property type="term" value="F:ATP binding"/>
    <property type="evidence" value="ECO:0007669"/>
    <property type="project" value="UniProtKB-KW"/>
</dbReference>
<dbReference type="Gene3D" id="3.40.50.410">
    <property type="entry name" value="von Willebrand factor, type A domain"/>
    <property type="match status" value="1"/>
</dbReference>
<dbReference type="Pfam" id="PF03731">
    <property type="entry name" value="Ku_N"/>
    <property type="match status" value="1"/>
</dbReference>
<dbReference type="PANTHER" id="PTHR12604:SF4">
    <property type="entry name" value="X-RAY REPAIR CROSS-COMPLEMENTING PROTEIN 5"/>
    <property type="match status" value="1"/>
</dbReference>
<evidence type="ECO:0000256" key="13">
    <source>
        <dbReference type="ARBA" id="ARBA00023125"/>
    </source>
</evidence>
<dbReference type="InterPro" id="IPR006164">
    <property type="entry name" value="DNA_bd_Ku70/Ku80"/>
</dbReference>
<feature type="domain" description="Ku" evidence="19">
    <location>
        <begin position="340"/>
        <end position="484"/>
    </location>
</feature>
<dbReference type="GO" id="GO:0043564">
    <property type="term" value="C:Ku70:Ku80 complex"/>
    <property type="evidence" value="ECO:0007669"/>
    <property type="project" value="InterPro"/>
</dbReference>
<dbReference type="GO" id="GO:0042162">
    <property type="term" value="F:telomeric DNA binding"/>
    <property type="evidence" value="ECO:0007669"/>
    <property type="project" value="InterPro"/>
</dbReference>
<keyword evidence="9" id="KW-0378">Hydrolase</keyword>
<evidence type="ECO:0000256" key="4">
    <source>
        <dbReference type="ARBA" id="ARBA00012551"/>
    </source>
</evidence>
<evidence type="ECO:0000256" key="17">
    <source>
        <dbReference type="ARBA" id="ARBA00031847"/>
    </source>
</evidence>
<evidence type="ECO:0000256" key="12">
    <source>
        <dbReference type="ARBA" id="ARBA00022895"/>
    </source>
</evidence>
<evidence type="ECO:0000256" key="14">
    <source>
        <dbReference type="ARBA" id="ARBA00023172"/>
    </source>
</evidence>
<dbReference type="SMART" id="SM00559">
    <property type="entry name" value="Ku78"/>
    <property type="match status" value="1"/>
</dbReference>
<proteinExistence type="inferred from homology"/>
<dbReference type="InterPro" id="IPR005161">
    <property type="entry name" value="Ku_N"/>
</dbReference>
<comment type="subcellular location">
    <subcellularLocation>
        <location evidence="2">Chromosome</location>
        <location evidence="2">Telomere</location>
    </subcellularLocation>
    <subcellularLocation>
        <location evidence="1">Nucleus</location>
    </subcellularLocation>
</comment>
<dbReference type="AlphaFoldDB" id="A0A7H9HLF5"/>
<dbReference type="SUPFAM" id="SSF53300">
    <property type="entry name" value="vWA-like"/>
    <property type="match status" value="1"/>
</dbReference>
<evidence type="ECO:0000256" key="1">
    <source>
        <dbReference type="ARBA" id="ARBA00004123"/>
    </source>
</evidence>
<dbReference type="GO" id="GO:0000723">
    <property type="term" value="P:telomere maintenance"/>
    <property type="evidence" value="ECO:0007669"/>
    <property type="project" value="InterPro"/>
</dbReference>
<keyword evidence="11" id="KW-0067">ATP-binding</keyword>
<feature type="compositionally biased region" description="Polar residues" evidence="18">
    <location>
        <begin position="480"/>
        <end position="489"/>
    </location>
</feature>
<gene>
    <name evidence="20" type="ORF">HG537_0A03700</name>
</gene>
<dbReference type="SUPFAM" id="SSF100939">
    <property type="entry name" value="SPOC domain-like"/>
    <property type="match status" value="1"/>
</dbReference>
<dbReference type="GO" id="GO:0000781">
    <property type="term" value="C:chromosome, telomeric region"/>
    <property type="evidence" value="ECO:0007669"/>
    <property type="project" value="UniProtKB-SubCell"/>
</dbReference>
<dbReference type="InterPro" id="IPR016194">
    <property type="entry name" value="SPOC-like_C_dom_sf"/>
</dbReference>
<dbReference type="PANTHER" id="PTHR12604">
    <property type="entry name" value="KU AUTOANTIGEN DNA HELICASE"/>
    <property type="match status" value="1"/>
</dbReference>
<dbReference type="GO" id="GO:0003678">
    <property type="term" value="F:DNA helicase activity"/>
    <property type="evidence" value="ECO:0007669"/>
    <property type="project" value="UniProtKB-EC"/>
</dbReference>
<evidence type="ECO:0000256" key="10">
    <source>
        <dbReference type="ARBA" id="ARBA00022806"/>
    </source>
</evidence>
<keyword evidence="12" id="KW-0779">Telomere</keyword>
<protein>
    <recommendedName>
        <fullName evidence="5">ATP-dependent DNA helicase II subunit 2</fullName>
        <ecNumber evidence="4">3.6.4.12</ecNumber>
    </recommendedName>
    <alternativeName>
        <fullName evidence="17">ATP-dependent DNA helicase II subunit Ku80</fullName>
    </alternativeName>
</protein>
<dbReference type="GO" id="GO:0003690">
    <property type="term" value="F:double-stranded DNA binding"/>
    <property type="evidence" value="ECO:0007669"/>
    <property type="project" value="TreeGrafter"/>
</dbReference>
<dbReference type="GO" id="GO:0003684">
    <property type="term" value="F:damaged DNA binding"/>
    <property type="evidence" value="ECO:0007669"/>
    <property type="project" value="InterPro"/>
</dbReference>
<evidence type="ECO:0000256" key="6">
    <source>
        <dbReference type="ARBA" id="ARBA00022454"/>
    </source>
</evidence>
<dbReference type="EC" id="3.6.4.12" evidence="4"/>
<evidence type="ECO:0000256" key="8">
    <source>
        <dbReference type="ARBA" id="ARBA00022763"/>
    </source>
</evidence>
<dbReference type="Proteomes" id="UP000510647">
    <property type="component" value="Chromosome 1"/>
</dbReference>
<evidence type="ECO:0000256" key="15">
    <source>
        <dbReference type="ARBA" id="ARBA00023204"/>
    </source>
</evidence>
<keyword evidence="16" id="KW-0539">Nucleus</keyword>
<keyword evidence="7" id="KW-0547">Nucleotide-binding</keyword>
<keyword evidence="21" id="KW-1185">Reference proteome</keyword>
<dbReference type="OrthoDB" id="30826at2759"/>
<evidence type="ECO:0000313" key="20">
    <source>
        <dbReference type="EMBL" id="QLQ78123.1"/>
    </source>
</evidence>
<dbReference type="GO" id="GO:0006303">
    <property type="term" value="P:double-strand break repair via nonhomologous end joining"/>
    <property type="evidence" value="ECO:0007669"/>
    <property type="project" value="InterPro"/>
</dbReference>
<dbReference type="EMBL" id="CP059267">
    <property type="protein sequence ID" value="QLQ78123.1"/>
    <property type="molecule type" value="Genomic_DNA"/>
</dbReference>
<accession>A0A7H9HLF5</accession>
<dbReference type="GO" id="GO:0016787">
    <property type="term" value="F:hydrolase activity"/>
    <property type="evidence" value="ECO:0007669"/>
    <property type="project" value="UniProtKB-KW"/>
</dbReference>
<sequence length="661" mass="75139">MTCFIGMPKGLTIGSYRRILVLLYKLSSQSTKMSAEATTFVVDVSPSMESDGYLSKVIAYLEYTLLDKCKRGRKTDWISCYLANCRYSKNSQSISNVYEAQEFVAPVTSTETLRIVKYLQSYGEETSGGKPIADGDERVNTESVESMVQCLLVSSLDMKEKFKTRKMLRQTVVFTTDVNGLDLNDEEIDVLREEFNSRLILIDCREKTTTNSKDNDIEDSRWGHLVKAIPGSMIFHINDLLEEIALPKPTVVKPVRIFAGELRLGADVTAIVPSSDTKDLSSADDPHCLCIRVEGYPATKRVSTLNRKLVFKDEQNGLKQCEPVKSVIEYEVQDDKADKRFTVAQQSIAKAYRYGSDYVVLPSTLDELRYYRTSPGIDIRGFLDRARLPRYMLNSESRFILPDTRCGSAADMATFSALVDTMLEHDKICIVRYVAKRDSEVEMCMLCPLIMQDENDEKVRTLILNRLPFAEDERVASFPRLTNRTTTSGKKIEDNQESENSKIDALISDYIDSLDMDSPVKHETNPDTHYYLPLGKTTKDTTLPLPGDDDETILLKGNDPFRVPAIHLHRQKQVLLEWIHQKLVIGSEELQIPEMPDVLREKIQPHYNNKRNDTGMAELVKLLNIKQTEKKFLADDEQFDQQDETTENIPSLESILALGER</sequence>
<evidence type="ECO:0000256" key="3">
    <source>
        <dbReference type="ARBA" id="ARBA00007726"/>
    </source>
</evidence>
<feature type="region of interest" description="Disordered" evidence="18">
    <location>
        <begin position="480"/>
        <end position="500"/>
    </location>
</feature>
<dbReference type="CDD" id="cd00873">
    <property type="entry name" value="KU80"/>
    <property type="match status" value="1"/>
</dbReference>
<organism evidence="20 21">
    <name type="scientific">Torulaspora globosa</name>
    <dbReference type="NCBI Taxonomy" id="48254"/>
    <lineage>
        <taxon>Eukaryota</taxon>
        <taxon>Fungi</taxon>
        <taxon>Dikarya</taxon>
        <taxon>Ascomycota</taxon>
        <taxon>Saccharomycotina</taxon>
        <taxon>Saccharomycetes</taxon>
        <taxon>Saccharomycetales</taxon>
        <taxon>Saccharomycetaceae</taxon>
        <taxon>Torulaspora</taxon>
    </lineage>
</organism>
<evidence type="ECO:0000256" key="2">
    <source>
        <dbReference type="ARBA" id="ARBA00004574"/>
    </source>
</evidence>
<evidence type="ECO:0000256" key="11">
    <source>
        <dbReference type="ARBA" id="ARBA00022840"/>
    </source>
</evidence>
<evidence type="ECO:0000256" key="16">
    <source>
        <dbReference type="ARBA" id="ARBA00023242"/>
    </source>
</evidence>
<dbReference type="Pfam" id="PF02735">
    <property type="entry name" value="Ku"/>
    <property type="match status" value="1"/>
</dbReference>
<keyword evidence="6" id="KW-0158">Chromosome</keyword>
<evidence type="ECO:0000313" key="21">
    <source>
        <dbReference type="Proteomes" id="UP000510647"/>
    </source>
</evidence>
<dbReference type="InterPro" id="IPR036465">
    <property type="entry name" value="vWFA_dom_sf"/>
</dbReference>
<evidence type="ECO:0000256" key="18">
    <source>
        <dbReference type="SAM" id="MobiDB-lite"/>
    </source>
</evidence>